<protein>
    <submittedName>
        <fullName evidence="2">Uncharacterized protein</fullName>
    </submittedName>
</protein>
<proteinExistence type="predicted"/>
<evidence type="ECO:0000256" key="1">
    <source>
        <dbReference type="SAM" id="Phobius"/>
    </source>
</evidence>
<keyword evidence="3" id="KW-1185">Reference proteome</keyword>
<gene>
    <name evidence="2" type="ordered locus">AALP_Aa4g229600</name>
</gene>
<evidence type="ECO:0000313" key="2">
    <source>
        <dbReference type="EMBL" id="KFK37223.1"/>
    </source>
</evidence>
<dbReference type="Gramene" id="KFK37223">
    <property type="protein sequence ID" value="KFK37223"/>
    <property type="gene ID" value="AALP_AA4G229600"/>
</dbReference>
<dbReference type="EMBL" id="CM002872">
    <property type="protein sequence ID" value="KFK37223.1"/>
    <property type="molecule type" value="Genomic_DNA"/>
</dbReference>
<organism evidence="2 3">
    <name type="scientific">Arabis alpina</name>
    <name type="common">Alpine rock-cress</name>
    <dbReference type="NCBI Taxonomy" id="50452"/>
    <lineage>
        <taxon>Eukaryota</taxon>
        <taxon>Viridiplantae</taxon>
        <taxon>Streptophyta</taxon>
        <taxon>Embryophyta</taxon>
        <taxon>Tracheophyta</taxon>
        <taxon>Spermatophyta</taxon>
        <taxon>Magnoliopsida</taxon>
        <taxon>eudicotyledons</taxon>
        <taxon>Gunneridae</taxon>
        <taxon>Pentapetalae</taxon>
        <taxon>rosids</taxon>
        <taxon>malvids</taxon>
        <taxon>Brassicales</taxon>
        <taxon>Brassicaceae</taxon>
        <taxon>Arabideae</taxon>
        <taxon>Arabis</taxon>
    </lineage>
</organism>
<reference evidence="3" key="1">
    <citation type="journal article" date="2015" name="Nat. Plants">
        <title>Genome expansion of Arabis alpina linked with retrotransposition and reduced symmetric DNA methylation.</title>
        <authorList>
            <person name="Willing E.M."/>
            <person name="Rawat V."/>
            <person name="Mandakova T."/>
            <person name="Maumus F."/>
            <person name="James G.V."/>
            <person name="Nordstroem K.J."/>
            <person name="Becker C."/>
            <person name="Warthmann N."/>
            <person name="Chica C."/>
            <person name="Szarzynska B."/>
            <person name="Zytnicki M."/>
            <person name="Albani M.C."/>
            <person name="Kiefer C."/>
            <person name="Bergonzi S."/>
            <person name="Castaings L."/>
            <person name="Mateos J.L."/>
            <person name="Berns M.C."/>
            <person name="Bujdoso N."/>
            <person name="Piofczyk T."/>
            <person name="de Lorenzo L."/>
            <person name="Barrero-Sicilia C."/>
            <person name="Mateos I."/>
            <person name="Piednoel M."/>
            <person name="Hagmann J."/>
            <person name="Chen-Min-Tao R."/>
            <person name="Iglesias-Fernandez R."/>
            <person name="Schuster S.C."/>
            <person name="Alonso-Blanco C."/>
            <person name="Roudier F."/>
            <person name="Carbonero P."/>
            <person name="Paz-Ares J."/>
            <person name="Davis S.J."/>
            <person name="Pecinka A."/>
            <person name="Quesneville H."/>
            <person name="Colot V."/>
            <person name="Lysak M.A."/>
            <person name="Weigel D."/>
            <person name="Coupland G."/>
            <person name="Schneeberger K."/>
        </authorList>
    </citation>
    <scope>NUCLEOTIDE SEQUENCE [LARGE SCALE GENOMIC DNA]</scope>
    <source>
        <strain evidence="3">cv. Pajares</strain>
    </source>
</reference>
<sequence length="91" mass="9959">MSGYAKTTYGRKSKDVDEARVINQPKQSDVTGNVIIYTLAGLCILLCIFISVGFFVIAKPLKASLLSVALRNLSFPLVKEISCTTVFMLVK</sequence>
<keyword evidence="1" id="KW-0812">Transmembrane</keyword>
<evidence type="ECO:0000313" key="3">
    <source>
        <dbReference type="Proteomes" id="UP000029120"/>
    </source>
</evidence>
<accession>A0A087H521</accession>
<name>A0A087H521_ARAAL</name>
<dbReference type="Proteomes" id="UP000029120">
    <property type="component" value="Chromosome 4"/>
</dbReference>
<feature type="transmembrane region" description="Helical" evidence="1">
    <location>
        <begin position="34"/>
        <end position="57"/>
    </location>
</feature>
<dbReference type="OrthoDB" id="1894389at2759"/>
<keyword evidence="1" id="KW-0472">Membrane</keyword>
<keyword evidence="1" id="KW-1133">Transmembrane helix</keyword>
<dbReference type="AlphaFoldDB" id="A0A087H521"/>